<comment type="subcellular location">
    <subcellularLocation>
        <location evidence="1">Nucleus</location>
    </subcellularLocation>
</comment>
<reference evidence="7 8" key="1">
    <citation type="submission" date="2020-02" db="EMBL/GenBank/DDBJ databases">
        <authorList>
            <person name="Ferguson B K."/>
        </authorList>
    </citation>
    <scope>NUCLEOTIDE SEQUENCE [LARGE SCALE GENOMIC DNA]</scope>
</reference>
<evidence type="ECO:0000313" key="8">
    <source>
        <dbReference type="Proteomes" id="UP000479000"/>
    </source>
</evidence>
<name>A0A6H5GGT0_9HEMI</name>
<dbReference type="GO" id="GO:0005654">
    <property type="term" value="C:nucleoplasm"/>
    <property type="evidence" value="ECO:0007669"/>
    <property type="project" value="UniProtKB-ARBA"/>
</dbReference>
<sequence length="261" mass="30142">MSGIKDEKEREEESDAEEMDHDSDSDKSSSSTDSSDADGTDTDDSSDLDAEECDRRRNEVLDRMADLERQFAILRELLYRERILQVKTQLEEVHDGTAKEYKQPMEELQQNMTNRIEVAGVLRKFRLESIDINVKAEELAAKQNFDNEKSLLYESLKEDVEERIRRLEEDRNSIDFQNDLYSSVEKSRKGGGQGGVLRKKRSSDNGRRKPVTVSGPHIVYQLDEADILEDWTIIKKSLQKKEVDKKFSRNYSRSSIKPGVL</sequence>
<evidence type="ECO:0000256" key="6">
    <source>
        <dbReference type="ARBA" id="ARBA00038256"/>
    </source>
</evidence>
<proteinExistence type="inferred from homology"/>
<protein>
    <submittedName>
        <fullName evidence="7">Uncharacterized protein</fullName>
    </submittedName>
</protein>
<organism evidence="7 8">
    <name type="scientific">Nesidiocoris tenuis</name>
    <dbReference type="NCBI Taxonomy" id="355587"/>
    <lineage>
        <taxon>Eukaryota</taxon>
        <taxon>Metazoa</taxon>
        <taxon>Ecdysozoa</taxon>
        <taxon>Arthropoda</taxon>
        <taxon>Hexapoda</taxon>
        <taxon>Insecta</taxon>
        <taxon>Pterygota</taxon>
        <taxon>Neoptera</taxon>
        <taxon>Paraneoptera</taxon>
        <taxon>Hemiptera</taxon>
        <taxon>Heteroptera</taxon>
        <taxon>Panheteroptera</taxon>
        <taxon>Cimicomorpha</taxon>
        <taxon>Miridae</taxon>
        <taxon>Dicyphina</taxon>
        <taxon>Nesidiocoris</taxon>
    </lineage>
</organism>
<dbReference type="FunFam" id="1.20.5.1500:FF:000002">
    <property type="entry name" value="breast cancer metastasis-suppressor 1-like protein-A"/>
    <property type="match status" value="1"/>
</dbReference>
<accession>A0A6H5GGT0</accession>
<evidence type="ECO:0000256" key="5">
    <source>
        <dbReference type="ARBA" id="ARBA00023242"/>
    </source>
</evidence>
<comment type="similarity">
    <text evidence="6">Belongs to the BRMS1 family.</text>
</comment>
<evidence type="ECO:0000256" key="2">
    <source>
        <dbReference type="ARBA" id="ARBA00022491"/>
    </source>
</evidence>
<dbReference type="Gene3D" id="1.20.5.1500">
    <property type="match status" value="1"/>
</dbReference>
<dbReference type="Proteomes" id="UP000479000">
    <property type="component" value="Unassembled WGS sequence"/>
</dbReference>
<dbReference type="SMART" id="SM01401">
    <property type="entry name" value="Sds3"/>
    <property type="match status" value="1"/>
</dbReference>
<dbReference type="Pfam" id="PF08598">
    <property type="entry name" value="Sds3"/>
    <property type="match status" value="1"/>
</dbReference>
<evidence type="ECO:0000256" key="1">
    <source>
        <dbReference type="ARBA" id="ARBA00004123"/>
    </source>
</evidence>
<dbReference type="AlphaFoldDB" id="A0A6H5GGT0"/>
<keyword evidence="2" id="KW-0678">Repressor</keyword>
<keyword evidence="4" id="KW-0804">Transcription</keyword>
<keyword evidence="3" id="KW-0805">Transcription regulation</keyword>
<keyword evidence="5" id="KW-0539">Nucleus</keyword>
<dbReference type="InterPro" id="IPR013907">
    <property type="entry name" value="Sds3"/>
</dbReference>
<dbReference type="GO" id="GO:0010468">
    <property type="term" value="P:regulation of gene expression"/>
    <property type="evidence" value="ECO:0007669"/>
    <property type="project" value="UniProtKB-ARBA"/>
</dbReference>
<evidence type="ECO:0000256" key="3">
    <source>
        <dbReference type="ARBA" id="ARBA00023015"/>
    </source>
</evidence>
<evidence type="ECO:0000313" key="7">
    <source>
        <dbReference type="EMBL" id="CAB0002098.1"/>
    </source>
</evidence>
<evidence type="ECO:0000256" key="4">
    <source>
        <dbReference type="ARBA" id="ARBA00023163"/>
    </source>
</evidence>
<dbReference type="OrthoDB" id="20886at2759"/>
<dbReference type="EMBL" id="CADCXU010011939">
    <property type="protein sequence ID" value="CAB0002098.1"/>
    <property type="molecule type" value="Genomic_DNA"/>
</dbReference>
<dbReference type="PANTHER" id="PTHR21964">
    <property type="entry name" value="BREAST CANCER METASTASIS-SUPPRESSOR 1"/>
    <property type="match status" value="1"/>
</dbReference>
<gene>
    <name evidence="7" type="ORF">NTEN_LOCUS7885</name>
</gene>
<keyword evidence="8" id="KW-1185">Reference proteome</keyword>